<evidence type="ECO:0000313" key="1">
    <source>
        <dbReference type="EMBL" id="PWS27019.1"/>
    </source>
</evidence>
<evidence type="ECO:0008006" key="3">
    <source>
        <dbReference type="Google" id="ProtNLM"/>
    </source>
</evidence>
<name>A0A317EM22_9SPHI</name>
<dbReference type="AlphaFoldDB" id="A0A317EM22"/>
<sequence length="181" mass="20510">MVQIGLLLINRAMKKRYYWFLFFPLLFSIGEAKAQNTTLPSAINSASSYAKINNQLYDFSIGEMVLVQTFSANNLVFTQGFLQPFLISSNPTDLVIVNNILTPNGDGKNDFFVLKGLEKYTSNKVSIFDRAGRLLFKTDNYQNNWDGYYNGKPLAEDTYYYIIDLEGAGVAKGFISILFKK</sequence>
<dbReference type="Pfam" id="PF13585">
    <property type="entry name" value="CHU_C"/>
    <property type="match status" value="1"/>
</dbReference>
<dbReference type="EMBL" id="QGNZ01000003">
    <property type="protein sequence ID" value="PWS27019.1"/>
    <property type="molecule type" value="Genomic_DNA"/>
</dbReference>
<dbReference type="InterPro" id="IPR026341">
    <property type="entry name" value="T9SS_type_B"/>
</dbReference>
<keyword evidence="2" id="KW-1185">Reference proteome</keyword>
<comment type="caution">
    <text evidence="1">The sequence shown here is derived from an EMBL/GenBank/DDBJ whole genome shotgun (WGS) entry which is preliminary data.</text>
</comment>
<proteinExistence type="predicted"/>
<organism evidence="1 2">
    <name type="scientific">Pedobacter yonginense</name>
    <dbReference type="NCBI Taxonomy" id="651869"/>
    <lineage>
        <taxon>Bacteria</taxon>
        <taxon>Pseudomonadati</taxon>
        <taxon>Bacteroidota</taxon>
        <taxon>Sphingobacteriia</taxon>
        <taxon>Sphingobacteriales</taxon>
        <taxon>Sphingobacteriaceae</taxon>
        <taxon>Pedobacter</taxon>
    </lineage>
</organism>
<gene>
    <name evidence="1" type="ORF">DHW03_13455</name>
</gene>
<dbReference type="Proteomes" id="UP000245379">
    <property type="component" value="Unassembled WGS sequence"/>
</dbReference>
<evidence type="ECO:0000313" key="2">
    <source>
        <dbReference type="Proteomes" id="UP000245379"/>
    </source>
</evidence>
<dbReference type="NCBIfam" id="TIGR04131">
    <property type="entry name" value="Bac_Flav_CTERM"/>
    <property type="match status" value="1"/>
</dbReference>
<dbReference type="OrthoDB" id="9765926at2"/>
<protein>
    <recommendedName>
        <fullName evidence="3">Gliding motility-associated C-terminal domain-containing protein</fullName>
    </recommendedName>
</protein>
<accession>A0A317EM22</accession>
<reference evidence="1 2" key="1">
    <citation type="submission" date="2018-05" db="EMBL/GenBank/DDBJ databases">
        <title>Pedobacter paludis sp. nov., isolated from wetland soil.</title>
        <authorList>
            <person name="Zhang Y."/>
            <person name="Wang G."/>
        </authorList>
    </citation>
    <scope>NUCLEOTIDE SEQUENCE [LARGE SCALE GENOMIC DNA]</scope>
    <source>
        <strain evidence="1 2">KCTC22721</strain>
    </source>
</reference>